<proteinExistence type="inferred from homology"/>
<dbReference type="Pfam" id="PF09587">
    <property type="entry name" value="PGA_cap"/>
    <property type="match status" value="1"/>
</dbReference>
<dbReference type="InterPro" id="IPR019079">
    <property type="entry name" value="Capsule_synth_CapA"/>
</dbReference>
<evidence type="ECO:0000259" key="3">
    <source>
        <dbReference type="SMART" id="SM00854"/>
    </source>
</evidence>
<reference evidence="4" key="1">
    <citation type="journal article" date="2020" name="mSystems">
        <title>Genome- and Community-Level Interaction Insights into Carbon Utilization and Element Cycling Functions of Hydrothermarchaeota in Hydrothermal Sediment.</title>
        <authorList>
            <person name="Zhou Z."/>
            <person name="Liu Y."/>
            <person name="Xu W."/>
            <person name="Pan J."/>
            <person name="Luo Z.H."/>
            <person name="Li M."/>
        </authorList>
    </citation>
    <scope>NUCLEOTIDE SEQUENCE [LARGE SCALE GENOMIC DNA]</scope>
    <source>
        <strain evidence="4">SpSt-579</strain>
    </source>
</reference>
<dbReference type="PANTHER" id="PTHR33393">
    <property type="entry name" value="POLYGLUTAMINE SYNTHESIS ACCESSORY PROTEIN RV0574C-RELATED"/>
    <property type="match status" value="1"/>
</dbReference>
<evidence type="ECO:0000256" key="2">
    <source>
        <dbReference type="SAM" id="Phobius"/>
    </source>
</evidence>
<dbReference type="EMBL" id="DSYQ01000025">
    <property type="protein sequence ID" value="HGT71409.1"/>
    <property type="molecule type" value="Genomic_DNA"/>
</dbReference>
<feature type="domain" description="Capsule synthesis protein CapA" evidence="3">
    <location>
        <begin position="209"/>
        <end position="453"/>
    </location>
</feature>
<gene>
    <name evidence="4" type="ORF">ENT43_04065</name>
</gene>
<dbReference type="Gene3D" id="3.60.21.10">
    <property type="match status" value="1"/>
</dbReference>
<evidence type="ECO:0000313" key="4">
    <source>
        <dbReference type="EMBL" id="HGT71409.1"/>
    </source>
</evidence>
<dbReference type="CDD" id="cd07381">
    <property type="entry name" value="MPP_CapA"/>
    <property type="match status" value="1"/>
</dbReference>
<organism evidence="4">
    <name type="scientific">candidate division CPR3 bacterium</name>
    <dbReference type="NCBI Taxonomy" id="2268181"/>
    <lineage>
        <taxon>Bacteria</taxon>
        <taxon>Bacteria division CPR3</taxon>
    </lineage>
</organism>
<dbReference type="SUPFAM" id="SSF56300">
    <property type="entry name" value="Metallo-dependent phosphatases"/>
    <property type="match status" value="1"/>
</dbReference>
<keyword evidence="2" id="KW-1133">Transmembrane helix</keyword>
<keyword evidence="2" id="KW-0472">Membrane</keyword>
<dbReference type="AlphaFoldDB" id="A0A7C4M0Y3"/>
<feature type="transmembrane region" description="Helical" evidence="2">
    <location>
        <begin position="18"/>
        <end position="35"/>
    </location>
</feature>
<dbReference type="InterPro" id="IPR029052">
    <property type="entry name" value="Metallo-depent_PP-like"/>
</dbReference>
<keyword evidence="2" id="KW-0812">Transmembrane</keyword>
<sequence>MVFLCYNLFIMKNKNKKILIFIVFSFFSLAIVLFFNHTTAKTKKQEFEKSKKEILEKNLKIEDDKMFGFDLNKNDKKIYQKVFVPVTHFSSPKENISYSELKEVFSNYNQKIFSGNFILKENQRELLGFFGSKLNAKNIDSIEELKNIITTSDIALVPFDKLIPQLKVLKIDDQNILDKNIDIKNSKYPTIYIEGKTEGSNFQKEKNIQAVFTGVTAISRTVQTMIDLKRDHIFPARAIMDELKKSDIVHVNSENSFFDTCPTNPAESLILCGKTESIKSLKAIGTNIVDLNGNHQTDFGTEKFLESIGHLEENGMQYFGGGKNETDAAKILYKETSGTKIAFLSYAYFDSLNGKAYRNIANGERAGVNFYNLEKMNLNVAEASKNSDFVVVDYQFNETYSYTPLLKQREVFRSTIDAGADMVIGVQSHQPQEIEFYNDKIIFYGLGNLFFDQMWSEPTRQGVIPRLTFSNGRLLSIEILTTMLYDYAQPRFTTEEQRKNILINILPEKIN</sequence>
<name>A0A7C4M0Y3_UNCC3</name>
<comment type="caution">
    <text evidence="4">The sequence shown here is derived from an EMBL/GenBank/DDBJ whole genome shotgun (WGS) entry which is preliminary data.</text>
</comment>
<comment type="similarity">
    <text evidence="1">Belongs to the CapA family.</text>
</comment>
<evidence type="ECO:0000256" key="1">
    <source>
        <dbReference type="ARBA" id="ARBA00005662"/>
    </source>
</evidence>
<protein>
    <submittedName>
        <fullName evidence="4">CapA family protein</fullName>
    </submittedName>
</protein>
<dbReference type="SMART" id="SM00854">
    <property type="entry name" value="PGA_cap"/>
    <property type="match status" value="1"/>
</dbReference>
<dbReference type="PANTHER" id="PTHR33393:SF13">
    <property type="entry name" value="PGA BIOSYNTHESIS PROTEIN CAPA"/>
    <property type="match status" value="1"/>
</dbReference>
<accession>A0A7C4M0Y3</accession>
<dbReference type="InterPro" id="IPR052169">
    <property type="entry name" value="CW_Biosynth-Accessory"/>
</dbReference>